<keyword evidence="2" id="KW-1185">Reference proteome</keyword>
<dbReference type="AlphaFoldDB" id="A0AAD9KPG0"/>
<protein>
    <submittedName>
        <fullName evidence="1">Uncharacterized protein</fullName>
    </submittedName>
</protein>
<dbReference type="Proteomes" id="UP001209878">
    <property type="component" value="Unassembled WGS sequence"/>
</dbReference>
<reference evidence="1" key="1">
    <citation type="journal article" date="2023" name="Mol. Biol. Evol.">
        <title>Third-Generation Sequencing Reveals the Adaptive Role of the Epigenome in Three Deep-Sea Polychaetes.</title>
        <authorList>
            <person name="Perez M."/>
            <person name="Aroh O."/>
            <person name="Sun Y."/>
            <person name="Lan Y."/>
            <person name="Juniper S.K."/>
            <person name="Young C.R."/>
            <person name="Angers B."/>
            <person name="Qian P.Y."/>
        </authorList>
    </citation>
    <scope>NUCLEOTIDE SEQUENCE</scope>
    <source>
        <strain evidence="1">R07B-5</strain>
    </source>
</reference>
<proteinExistence type="predicted"/>
<dbReference type="EMBL" id="JAODUO010000750">
    <property type="protein sequence ID" value="KAK2175096.1"/>
    <property type="molecule type" value="Genomic_DNA"/>
</dbReference>
<organism evidence="1 2">
    <name type="scientific">Ridgeia piscesae</name>
    <name type="common">Tubeworm</name>
    <dbReference type="NCBI Taxonomy" id="27915"/>
    <lineage>
        <taxon>Eukaryota</taxon>
        <taxon>Metazoa</taxon>
        <taxon>Spiralia</taxon>
        <taxon>Lophotrochozoa</taxon>
        <taxon>Annelida</taxon>
        <taxon>Polychaeta</taxon>
        <taxon>Sedentaria</taxon>
        <taxon>Canalipalpata</taxon>
        <taxon>Sabellida</taxon>
        <taxon>Siboglinidae</taxon>
        <taxon>Ridgeia</taxon>
    </lineage>
</organism>
<accession>A0AAD9KPG0</accession>
<gene>
    <name evidence="1" type="ORF">NP493_750g00019</name>
</gene>
<sequence>MRIKYCHDRQAARSEWSKPWNFCCKRSRCNAKLVEDEPQRVFGMGCRRTEDCVQGHNNRPVCSNYFKSCPHISTGIIKMECRLQARRPVVTGRSVVATRQSPQERRCFCVKNAFPKGPICLSESSRSDTHVSICKSCCSSHSTTRLYLYKLM</sequence>
<comment type="caution">
    <text evidence="1">The sequence shown here is derived from an EMBL/GenBank/DDBJ whole genome shotgun (WGS) entry which is preliminary data.</text>
</comment>
<evidence type="ECO:0000313" key="2">
    <source>
        <dbReference type="Proteomes" id="UP001209878"/>
    </source>
</evidence>
<evidence type="ECO:0000313" key="1">
    <source>
        <dbReference type="EMBL" id="KAK2175096.1"/>
    </source>
</evidence>
<name>A0AAD9KPG0_RIDPI</name>